<feature type="compositionally biased region" description="Basic residues" evidence="1">
    <location>
        <begin position="152"/>
        <end position="165"/>
    </location>
</feature>
<evidence type="ECO:0000256" key="2">
    <source>
        <dbReference type="SAM" id="Phobius"/>
    </source>
</evidence>
<feature type="region of interest" description="Disordered" evidence="1">
    <location>
        <begin position="1"/>
        <end position="103"/>
    </location>
</feature>
<evidence type="ECO:0000256" key="1">
    <source>
        <dbReference type="SAM" id="MobiDB-lite"/>
    </source>
</evidence>
<feature type="transmembrane region" description="Helical" evidence="2">
    <location>
        <begin position="331"/>
        <end position="349"/>
    </location>
</feature>
<feature type="transmembrane region" description="Helical" evidence="2">
    <location>
        <begin position="231"/>
        <end position="251"/>
    </location>
</feature>
<dbReference type="EMBL" id="HBHQ01024728">
    <property type="protein sequence ID" value="CAD9824828.1"/>
    <property type="molecule type" value="Transcribed_RNA"/>
</dbReference>
<feature type="compositionally biased region" description="Basic and acidic residues" evidence="1">
    <location>
        <begin position="43"/>
        <end position="65"/>
    </location>
</feature>
<feature type="compositionally biased region" description="Basic and acidic residues" evidence="1">
    <location>
        <begin position="14"/>
        <end position="28"/>
    </location>
</feature>
<keyword evidence="2" id="KW-0812">Transmembrane</keyword>
<gene>
    <name evidence="3" type="ORF">ASEP1449_LOCUS16662</name>
</gene>
<feature type="compositionally biased region" description="Polar residues" evidence="1">
    <location>
        <begin position="1"/>
        <end position="13"/>
    </location>
</feature>
<accession>A0A7S2UPP0</accession>
<keyword evidence="2" id="KW-0472">Membrane</keyword>
<protein>
    <submittedName>
        <fullName evidence="3">Uncharacterized protein</fullName>
    </submittedName>
</protein>
<keyword evidence="2" id="KW-1133">Transmembrane helix</keyword>
<feature type="transmembrane region" description="Helical" evidence="2">
    <location>
        <begin position="271"/>
        <end position="294"/>
    </location>
</feature>
<reference evidence="3" key="1">
    <citation type="submission" date="2021-01" db="EMBL/GenBank/DDBJ databases">
        <authorList>
            <person name="Corre E."/>
            <person name="Pelletier E."/>
            <person name="Niang G."/>
            <person name="Scheremetjew M."/>
            <person name="Finn R."/>
            <person name="Kale V."/>
            <person name="Holt S."/>
            <person name="Cochrane G."/>
            <person name="Meng A."/>
            <person name="Brown T."/>
            <person name="Cohen L."/>
        </authorList>
    </citation>
    <scope>NUCLEOTIDE SEQUENCE</scope>
    <source>
        <strain evidence="3">CCMP2084</strain>
    </source>
</reference>
<organism evidence="3">
    <name type="scientific">Attheya septentrionalis</name>
    <dbReference type="NCBI Taxonomy" id="420275"/>
    <lineage>
        <taxon>Eukaryota</taxon>
        <taxon>Sar</taxon>
        <taxon>Stramenopiles</taxon>
        <taxon>Ochrophyta</taxon>
        <taxon>Bacillariophyta</taxon>
        <taxon>Coscinodiscophyceae</taxon>
        <taxon>Chaetocerotophycidae</taxon>
        <taxon>Chaetocerotales</taxon>
        <taxon>Attheyaceae</taxon>
        <taxon>Attheya</taxon>
    </lineage>
</organism>
<feature type="compositionally biased region" description="Low complexity" evidence="1">
    <location>
        <begin position="71"/>
        <end position="99"/>
    </location>
</feature>
<dbReference type="AlphaFoldDB" id="A0A7S2UPP0"/>
<feature type="region of interest" description="Disordered" evidence="1">
    <location>
        <begin position="148"/>
        <end position="194"/>
    </location>
</feature>
<sequence>MPAQVPTSSQATDQEMKTTAKDETEAHRKSSCTATEPPLVNADDSRCSEDVASHQVSDHDRKSSDADDTSVKSSASSIGDDSLSTLLSNQSSSVESILSTDDERVETLARMQRKFAVRDKVLKRLSRGIDNQKYIKFLRENEEAARREAMRRVKRSGQQRKKERQKIRQEAGSPPHEIVISPKRSNTRDLTLPDEVDNTETHKETHADAEPPVSSFQDIFHGLKRIALFDLYYGVPGHVVILLFCVAHISIYEGLYTATAEITKKVKNQNLVYGVVLLVGLTLSRASGYLWSWINEEKRECVRFDMHNRLRLGTYDARLLRWFRRHTHFKIAVNTLSLYLCFIGVAYWLNVMLYHCCDVRSRLLETLPSTIAESTSEVLNLLEYELPDHIQKTGERKKSCVELQIDLKDYEGHECMDDGWGTGDFSALDDAYIFKYLSQSSYLTLLGVYDTALVTTAGTLIFYTINAGLSVYIIYKAGVPFWEI</sequence>
<name>A0A7S2UPP0_9STRA</name>
<proteinExistence type="predicted"/>
<evidence type="ECO:0000313" key="3">
    <source>
        <dbReference type="EMBL" id="CAD9824828.1"/>
    </source>
</evidence>